<keyword evidence="2" id="KW-0732">Signal</keyword>
<accession>A0A8S1EG23</accession>
<organism evidence="4 5">
    <name type="scientific">Caenorhabditis bovis</name>
    <dbReference type="NCBI Taxonomy" id="2654633"/>
    <lineage>
        <taxon>Eukaryota</taxon>
        <taxon>Metazoa</taxon>
        <taxon>Ecdysozoa</taxon>
        <taxon>Nematoda</taxon>
        <taxon>Chromadorea</taxon>
        <taxon>Rhabditida</taxon>
        <taxon>Rhabditina</taxon>
        <taxon>Rhabditomorpha</taxon>
        <taxon>Rhabditoidea</taxon>
        <taxon>Rhabditidae</taxon>
        <taxon>Peloderinae</taxon>
        <taxon>Caenorhabditis</taxon>
    </lineage>
</organism>
<comment type="caution">
    <text evidence="4">The sequence shown here is derived from an EMBL/GenBank/DDBJ whole genome shotgun (WGS) entry which is preliminary data.</text>
</comment>
<protein>
    <recommendedName>
        <fullName evidence="3">Ground-like domain-containing protein</fullName>
    </recommendedName>
</protein>
<evidence type="ECO:0000259" key="3">
    <source>
        <dbReference type="Pfam" id="PF04155"/>
    </source>
</evidence>
<sequence>MTSPVWLLVVVVGSVVAQEPPLNDDRRPPDQIIRFGSNEPVLAIKPRQFQIDVPVMPDILGEQRPKRSFATYAQSPVYSQQYLPAPQYQATYQLGPKHVFQQPIQYPRLNLRPQPIASFYQAPVARPIFRPVVRPSAYVPKPAAPPPQPAARIQPKPYLERPLPSNGNYGEDMVYSENSLPRPAPRPTPAYIPPREEYHEVAPIRRPASPRKLVTNPPRPATTRRPSTYLTTPAYVEPTTVTYVEPTTVVYAEPTTTTTTTRRATTTTPRRTTRRRTTPRKTTTTPVPTTTAVVRNVYSPPPVIASYEPLPVEVTYDETYVGQYYYGKKGEGNVTFPLPSCFFNPSGYVCCNLMLNELMSTSYEQTFKETKSKCNIQKIANKLQTYAESIFASNFETIVSLEDFSQKIHFRDNLVCKIEVDGKFILAYGTPYSVDPKKIIPTVPAKDGVQDSANLRAEVKEKIENIDKMKKEL</sequence>
<feature type="domain" description="Ground-like" evidence="3">
    <location>
        <begin position="347"/>
        <end position="428"/>
    </location>
</feature>
<evidence type="ECO:0000313" key="5">
    <source>
        <dbReference type="Proteomes" id="UP000494206"/>
    </source>
</evidence>
<evidence type="ECO:0000256" key="2">
    <source>
        <dbReference type="SAM" id="SignalP"/>
    </source>
</evidence>
<keyword evidence="5" id="KW-1185">Reference proteome</keyword>
<evidence type="ECO:0000313" key="4">
    <source>
        <dbReference type="EMBL" id="CAB3398449.1"/>
    </source>
</evidence>
<dbReference type="PANTHER" id="PTHR31967">
    <property type="entry name" value="GROUNDHOG (HEDGEHOG-LIKE FAMILY)-RELATED"/>
    <property type="match status" value="1"/>
</dbReference>
<feature type="region of interest" description="Disordered" evidence="1">
    <location>
        <begin position="256"/>
        <end position="286"/>
    </location>
</feature>
<feature type="region of interest" description="Disordered" evidence="1">
    <location>
        <begin position="140"/>
        <end position="159"/>
    </location>
</feature>
<dbReference type="InterPro" id="IPR007284">
    <property type="entry name" value="Ground-like_dom"/>
</dbReference>
<dbReference type="OrthoDB" id="5831900at2759"/>
<dbReference type="PANTHER" id="PTHR31967:SF14">
    <property type="entry name" value="GROUND-LIKE DOMAIN-CONTAINING PROTEIN"/>
    <property type="match status" value="1"/>
</dbReference>
<feature type="signal peptide" evidence="2">
    <location>
        <begin position="1"/>
        <end position="17"/>
    </location>
</feature>
<evidence type="ECO:0000256" key="1">
    <source>
        <dbReference type="SAM" id="MobiDB-lite"/>
    </source>
</evidence>
<name>A0A8S1EG23_9PELO</name>
<dbReference type="Proteomes" id="UP000494206">
    <property type="component" value="Unassembled WGS sequence"/>
</dbReference>
<gene>
    <name evidence="4" type="ORF">CBOVIS_LOCUS1722</name>
</gene>
<feature type="chain" id="PRO_5035846992" description="Ground-like domain-containing protein" evidence="2">
    <location>
        <begin position="18"/>
        <end position="473"/>
    </location>
</feature>
<dbReference type="EMBL" id="CADEPM010000001">
    <property type="protein sequence ID" value="CAB3398449.1"/>
    <property type="molecule type" value="Genomic_DNA"/>
</dbReference>
<feature type="compositionally biased region" description="Low complexity" evidence="1">
    <location>
        <begin position="256"/>
        <end position="270"/>
    </location>
</feature>
<dbReference type="AlphaFoldDB" id="A0A8S1EG23"/>
<proteinExistence type="predicted"/>
<reference evidence="4 5" key="1">
    <citation type="submission" date="2020-04" db="EMBL/GenBank/DDBJ databases">
        <authorList>
            <person name="Laetsch R D."/>
            <person name="Stevens L."/>
            <person name="Kumar S."/>
            <person name="Blaxter L. M."/>
        </authorList>
    </citation>
    <scope>NUCLEOTIDE SEQUENCE [LARGE SCALE GENOMIC DNA]</scope>
</reference>
<dbReference type="Pfam" id="PF04155">
    <property type="entry name" value="Ground-like"/>
    <property type="match status" value="1"/>
</dbReference>